<organism evidence="6 7">
    <name type="scientific">Amborella trichopoda</name>
    <dbReference type="NCBI Taxonomy" id="13333"/>
    <lineage>
        <taxon>Eukaryota</taxon>
        <taxon>Viridiplantae</taxon>
        <taxon>Streptophyta</taxon>
        <taxon>Embryophyta</taxon>
        <taxon>Tracheophyta</taxon>
        <taxon>Spermatophyta</taxon>
        <taxon>Magnoliopsida</taxon>
        <taxon>Amborellales</taxon>
        <taxon>Amborellaceae</taxon>
        <taxon>Amborella</taxon>
    </lineage>
</organism>
<dbReference type="InterPro" id="IPR052398">
    <property type="entry name" value="Ubiquitin_hydrolase_53/54"/>
</dbReference>
<keyword evidence="2" id="KW-0378">Hydrolase</keyword>
<dbReference type="KEGG" id="atr:18430941"/>
<gene>
    <name evidence="6" type="ORF">AMTR_s00086p00132870</name>
</gene>
<dbReference type="STRING" id="13333.W1P592"/>
<dbReference type="PANTHER" id="PTHR22975">
    <property type="entry name" value="UBIQUITIN SPECIFIC PROTEINASE"/>
    <property type="match status" value="1"/>
</dbReference>
<dbReference type="GO" id="GO:0016579">
    <property type="term" value="P:protein deubiquitination"/>
    <property type="evidence" value="ECO:0007669"/>
    <property type="project" value="InterPro"/>
</dbReference>
<dbReference type="EMBL" id="KI394485">
    <property type="protein sequence ID" value="ERN02819.1"/>
    <property type="molecule type" value="Genomic_DNA"/>
</dbReference>
<dbReference type="InterPro" id="IPR038765">
    <property type="entry name" value="Papain-like_cys_pep_sf"/>
</dbReference>
<feature type="compositionally biased region" description="Basic and acidic residues" evidence="4">
    <location>
        <begin position="255"/>
        <end position="265"/>
    </location>
</feature>
<feature type="compositionally biased region" description="Polar residues" evidence="4">
    <location>
        <begin position="1240"/>
        <end position="1252"/>
    </location>
</feature>
<dbReference type="Gene3D" id="1.25.40.10">
    <property type="entry name" value="Tetratricopeptide repeat domain"/>
    <property type="match status" value="1"/>
</dbReference>
<feature type="region of interest" description="Disordered" evidence="4">
    <location>
        <begin position="246"/>
        <end position="265"/>
    </location>
</feature>
<dbReference type="InterPro" id="IPR011990">
    <property type="entry name" value="TPR-like_helical_dom_sf"/>
</dbReference>
<evidence type="ECO:0000256" key="4">
    <source>
        <dbReference type="SAM" id="MobiDB-lite"/>
    </source>
</evidence>
<dbReference type="PANTHER" id="PTHR22975:SF9">
    <property type="entry name" value="ECHINUS SPLICE FORM 3"/>
    <property type="match status" value="1"/>
</dbReference>
<dbReference type="SUPFAM" id="SSF54001">
    <property type="entry name" value="Cysteine proteinases"/>
    <property type="match status" value="1"/>
</dbReference>
<sequence length="1702" mass="191118">MGHKKRSQTKPSPIQGYGLDEEEGPAMAIVEPEAKVKARKAEKPNGMGSEVSITSPNSSVKADCERALMALRRGNHTKALRLMRDSCSKNPDSALLHRVQGTIFVKIASLIEDPNSKQKNLKNALESAKKAVILSPGSIEFAHFYANLLYEASSDTKDFEEVVQECERALSIENPIDPGKENLQEESQQKLSTPGARIAHVQQELRSLVQKANIASISAWMKNLGNGSGEEKFRLIPMRRLSEDPMEVRVSPSRRPNEIKKITKTEEDRRKEIEVRIAAARLLQQTPLSSSLQEKGGESLSSSDNHHPRRRPGSNRKSSNAVGLDRMDQFRVYWGTMGPDRIRREFLMVDIGDLRDYCSASSSSRDGLSMDLLSESFSFFQANKTWVFWVCCQCNEKFVDADVHLQHVVREHMRNLSPKLQMILPQEVDNILVEQLLHGSWRPVDTHAAIKLVTTTSGFKDCSLGDGTIAEEDTRGYEDENGSAMCIPSSPEAVWREGTSNSGVVSSETLGEGTNCERTLSEIEHGRWSHSSSKEALAVENWPLSDDAERLKLLERIHGMFQVLLMYKCLAAGQLHKVIQYTLDELQGIMPNVAAICETPLCICFLDVAQLQKVLKFLQELSHSCGLGRNSDKNNSSEEGADVGEGERITERIEFDSSCLLLDDQLLKTDVGKNDERESSGGSDALLSWIFMGPSYGEQHLKWVRLRGEKARRGIELLQMLEKEFDLLESLCKRKCEHLDYEEALNTVECLRVEEFKRREEHVTKLGSRTYEALLRRRQEELIERENDLPCNKIELDAIANILKEAQALSMTQFGYDETLSGVTSRLSDLDCADDEEWRMQDFLHQPDSCIEVAIQRQKEHLSLELSKIDAKIMRNVSGMQQLEIKLGQVSCLDYRAVILPLIKSFLRAHLEELVDKDATEKSDAAREAFLTELAREAKKNTNSGGDFTKQVQDKSKDKKKNKDYRRSKEFKGPAVNEQHVLQRETSDKFNFVDAVADDRQESEVIDAVTADDSKQQEEEFKRQIELEAEERKLEETLEYQRRIEEEAKQKHLAEQHKRVFAKCLDNVAERGLSLSVKVDHKTVEPIRHSKEVSFFAKGSPLVGKEMNFGHDLPPAIVPSPSDNWDAGLHKSINSFGSNELLLNSVEKFSFSHDENSPALHSDQETFVDTNIKARKESASSCVGPAERTSISASSSDNSNNKKYQRTNNFGHTKSKPEFSSQRDGEFGASQSVRRAKGQGNRQATRTKSLGQNPRLPSPGIESHRIENMAVEGNTKERTRVVDPNLSCGGDKENGIKTLRQLHAEEDDEERFQADLQKAVRQSLDIYQAHHGLPLPGGQSKRVLKQMDGIEIVPNGARVGVLNQSDVIGTGLQNEVGEYNCFLNVIIQSLWHIRRFRDEFLGKPSSLHVHVGDPCVVCALHYIFTSMSVASAEMRKETVAPTCLRVALSNLYPDSNFFQEAQMNDASEVLAVIFDCLHGSSTSGSTFSDAESEGSCMGSWDCASSTCVAHTLFGMDIYEQMNCSGCGLESRHLKYTSFFHNINANALRTMKITCSDNSLDMLLKLVEMNHQLACDPEAGGCGRLNYIHHILSAPPHVFTIVLGWQNTSESLDDISATLAALTTELDIGVIYRGLEEGNKHCIVSVVCYYGQHYHCFAYSHEHEKWIMYDDKTVKLVGGWNQVLDTCQRGHLQPQVLFFEALQ</sequence>
<keyword evidence="3" id="KW-0175">Coiled coil</keyword>
<name>W1P592_AMBTC</name>
<feature type="region of interest" description="Disordered" evidence="4">
    <location>
        <begin position="287"/>
        <end position="321"/>
    </location>
</feature>
<dbReference type="SUPFAM" id="SSF48452">
    <property type="entry name" value="TPR-like"/>
    <property type="match status" value="1"/>
</dbReference>
<dbReference type="HOGENOM" id="CLU_001131_1_0_1"/>
<dbReference type="GO" id="GO:0004843">
    <property type="term" value="F:cysteine-type deubiquitinase activity"/>
    <property type="evidence" value="ECO:0007669"/>
    <property type="project" value="InterPro"/>
</dbReference>
<dbReference type="InterPro" id="IPR006865">
    <property type="entry name" value="DUF629"/>
</dbReference>
<reference evidence="7" key="1">
    <citation type="journal article" date="2013" name="Science">
        <title>The Amborella genome and the evolution of flowering plants.</title>
        <authorList>
            <consortium name="Amborella Genome Project"/>
        </authorList>
    </citation>
    <scope>NUCLEOTIDE SEQUENCE [LARGE SCALE GENOMIC DNA]</scope>
</reference>
<keyword evidence="7" id="KW-1185">Reference proteome</keyword>
<feature type="compositionally biased region" description="Low complexity" evidence="4">
    <location>
        <begin position="1190"/>
        <end position="1201"/>
    </location>
</feature>
<dbReference type="Proteomes" id="UP000017836">
    <property type="component" value="Unassembled WGS sequence"/>
</dbReference>
<evidence type="ECO:0000313" key="7">
    <source>
        <dbReference type="Proteomes" id="UP000017836"/>
    </source>
</evidence>
<feature type="region of interest" description="Disordered" evidence="4">
    <location>
        <begin position="1"/>
        <end position="57"/>
    </location>
</feature>
<feature type="domain" description="USP" evidence="5">
    <location>
        <begin position="1370"/>
        <end position="1701"/>
    </location>
</feature>
<dbReference type="InterPro" id="IPR001394">
    <property type="entry name" value="Peptidase_C19_UCH"/>
</dbReference>
<feature type="coiled-coil region" evidence="3">
    <location>
        <begin position="1011"/>
        <end position="1047"/>
    </location>
</feature>
<feature type="region of interest" description="Disordered" evidence="4">
    <location>
        <begin position="941"/>
        <end position="980"/>
    </location>
</feature>
<dbReference type="Pfam" id="PF04780">
    <property type="entry name" value="DUF629"/>
    <property type="match status" value="1"/>
</dbReference>
<evidence type="ECO:0000256" key="3">
    <source>
        <dbReference type="SAM" id="Coils"/>
    </source>
</evidence>
<feature type="compositionally biased region" description="Basic and acidic residues" evidence="4">
    <location>
        <begin position="32"/>
        <end position="43"/>
    </location>
</feature>
<keyword evidence="1" id="KW-0833">Ubl conjugation pathway</keyword>
<dbReference type="eggNOG" id="KOG1887">
    <property type="taxonomic scope" value="Eukaryota"/>
</dbReference>
<dbReference type="OMA" id="TCAREEK"/>
<dbReference type="OrthoDB" id="205782at2759"/>
<dbReference type="Pfam" id="PF00443">
    <property type="entry name" value="UCH"/>
    <property type="match status" value="1"/>
</dbReference>
<dbReference type="InterPro" id="IPR006866">
    <property type="entry name" value="DUF627_N"/>
</dbReference>
<dbReference type="CDD" id="cd02257">
    <property type="entry name" value="Peptidase_C19"/>
    <property type="match status" value="1"/>
</dbReference>
<evidence type="ECO:0000259" key="5">
    <source>
        <dbReference type="PROSITE" id="PS50235"/>
    </source>
</evidence>
<evidence type="ECO:0000256" key="2">
    <source>
        <dbReference type="ARBA" id="ARBA00022801"/>
    </source>
</evidence>
<accession>W1P592</accession>
<protein>
    <recommendedName>
        <fullName evidence="5">USP domain-containing protein</fullName>
    </recommendedName>
</protein>
<dbReference type="InterPro" id="IPR028889">
    <property type="entry name" value="USP"/>
</dbReference>
<proteinExistence type="predicted"/>
<feature type="compositionally biased region" description="Basic and acidic residues" evidence="4">
    <location>
        <begin position="1215"/>
        <end position="1226"/>
    </location>
</feature>
<dbReference type="Pfam" id="PF04781">
    <property type="entry name" value="DUF627"/>
    <property type="match status" value="1"/>
</dbReference>
<dbReference type="Gene3D" id="3.90.70.10">
    <property type="entry name" value="Cysteine proteinases"/>
    <property type="match status" value="1"/>
</dbReference>
<dbReference type="Gramene" id="ERN02819">
    <property type="protein sequence ID" value="ERN02819"/>
    <property type="gene ID" value="AMTR_s00086p00132870"/>
</dbReference>
<evidence type="ECO:0000256" key="1">
    <source>
        <dbReference type="ARBA" id="ARBA00022786"/>
    </source>
</evidence>
<evidence type="ECO:0000313" key="6">
    <source>
        <dbReference type="EMBL" id="ERN02819.1"/>
    </source>
</evidence>
<feature type="region of interest" description="Disordered" evidence="4">
    <location>
        <begin position="1176"/>
        <end position="1261"/>
    </location>
</feature>
<dbReference type="PROSITE" id="PS50235">
    <property type="entry name" value="USP_3"/>
    <property type="match status" value="1"/>
</dbReference>